<dbReference type="SUPFAM" id="SSF111384">
    <property type="entry name" value="OmpH-like"/>
    <property type="match status" value="1"/>
</dbReference>
<gene>
    <name evidence="4" type="ORF">EPI11_11140</name>
</gene>
<evidence type="ECO:0000256" key="1">
    <source>
        <dbReference type="ARBA" id="ARBA00009091"/>
    </source>
</evidence>
<feature type="signal peptide" evidence="3">
    <location>
        <begin position="1"/>
        <end position="21"/>
    </location>
</feature>
<keyword evidence="2 3" id="KW-0732">Signal</keyword>
<dbReference type="OrthoDB" id="1145062at2"/>
<dbReference type="AlphaFoldDB" id="A0A444HA23"/>
<sequence length="195" mass="22014">MKKSLLILGFALAVISCNKEAGTSAAGLKTAYVDTSKLVQDYNEFKELESQSKTKQEVMGRELETKVQQFKLEAASFQEEARAKGPQWAQLKGQELQKRERELGMMQESMMKQLQEEFGTKNDTLISKIKKYVKDYGKKNGYDYIYGTGDVVSVMYAKEGYDITSKILKELNDNYKGSAKKEDTATAAPAKEEKK</sequence>
<reference evidence="4 5" key="1">
    <citation type="submission" date="2019-01" db="EMBL/GenBank/DDBJ databases">
        <title>Flavobacterium sp. nov.,isolated from freshwater.</title>
        <authorList>
            <person name="Zhang R."/>
            <person name="Du Z.-J."/>
        </authorList>
    </citation>
    <scope>NUCLEOTIDE SEQUENCE [LARGE SCALE GENOMIC DNA]</scope>
    <source>
        <strain evidence="4 5">1E403</strain>
    </source>
</reference>
<comment type="caution">
    <text evidence="4">The sequence shown here is derived from an EMBL/GenBank/DDBJ whole genome shotgun (WGS) entry which is preliminary data.</text>
</comment>
<comment type="similarity">
    <text evidence="1">Belongs to the Skp family.</text>
</comment>
<dbReference type="PROSITE" id="PS51257">
    <property type="entry name" value="PROKAR_LIPOPROTEIN"/>
    <property type="match status" value="1"/>
</dbReference>
<protein>
    <submittedName>
        <fullName evidence="4">OmpH family outer membrane protein</fullName>
    </submittedName>
</protein>
<evidence type="ECO:0000313" key="5">
    <source>
        <dbReference type="Proteomes" id="UP000287527"/>
    </source>
</evidence>
<proteinExistence type="inferred from homology"/>
<accession>A0A444HA23</accession>
<dbReference type="SMART" id="SM00935">
    <property type="entry name" value="OmpH"/>
    <property type="match status" value="1"/>
</dbReference>
<dbReference type="GO" id="GO:0050821">
    <property type="term" value="P:protein stabilization"/>
    <property type="evidence" value="ECO:0007669"/>
    <property type="project" value="TreeGrafter"/>
</dbReference>
<dbReference type="RefSeq" id="WP_128390047.1">
    <property type="nucleotide sequence ID" value="NZ_SBII01000007.1"/>
</dbReference>
<dbReference type="Proteomes" id="UP000287527">
    <property type="component" value="Unassembled WGS sequence"/>
</dbReference>
<dbReference type="PANTHER" id="PTHR35089">
    <property type="entry name" value="CHAPERONE PROTEIN SKP"/>
    <property type="match status" value="1"/>
</dbReference>
<dbReference type="Gene3D" id="3.30.910.20">
    <property type="entry name" value="Skp domain"/>
    <property type="match status" value="1"/>
</dbReference>
<dbReference type="PANTHER" id="PTHR35089:SF1">
    <property type="entry name" value="CHAPERONE PROTEIN SKP"/>
    <property type="match status" value="1"/>
</dbReference>
<keyword evidence="5" id="KW-1185">Reference proteome</keyword>
<dbReference type="Pfam" id="PF03938">
    <property type="entry name" value="OmpH"/>
    <property type="match status" value="1"/>
</dbReference>
<dbReference type="GO" id="GO:0051082">
    <property type="term" value="F:unfolded protein binding"/>
    <property type="evidence" value="ECO:0007669"/>
    <property type="project" value="InterPro"/>
</dbReference>
<dbReference type="EMBL" id="SBII01000007">
    <property type="protein sequence ID" value="RWX00090.1"/>
    <property type="molecule type" value="Genomic_DNA"/>
</dbReference>
<name>A0A444HA23_9FLAO</name>
<feature type="chain" id="PRO_5019308352" evidence="3">
    <location>
        <begin position="22"/>
        <end position="195"/>
    </location>
</feature>
<dbReference type="InterPro" id="IPR005632">
    <property type="entry name" value="Chaperone_Skp"/>
</dbReference>
<evidence type="ECO:0000313" key="4">
    <source>
        <dbReference type="EMBL" id="RWX00090.1"/>
    </source>
</evidence>
<evidence type="ECO:0000256" key="2">
    <source>
        <dbReference type="ARBA" id="ARBA00022729"/>
    </source>
</evidence>
<dbReference type="GO" id="GO:0005829">
    <property type="term" value="C:cytosol"/>
    <property type="evidence" value="ECO:0007669"/>
    <property type="project" value="TreeGrafter"/>
</dbReference>
<evidence type="ECO:0000256" key="3">
    <source>
        <dbReference type="SAM" id="SignalP"/>
    </source>
</evidence>
<organism evidence="4 5">
    <name type="scientific">Flavobacterium cerinum</name>
    <dbReference type="NCBI Taxonomy" id="2502784"/>
    <lineage>
        <taxon>Bacteria</taxon>
        <taxon>Pseudomonadati</taxon>
        <taxon>Bacteroidota</taxon>
        <taxon>Flavobacteriia</taxon>
        <taxon>Flavobacteriales</taxon>
        <taxon>Flavobacteriaceae</taxon>
        <taxon>Flavobacterium</taxon>
    </lineage>
</organism>
<dbReference type="InterPro" id="IPR024930">
    <property type="entry name" value="Skp_dom_sf"/>
</dbReference>